<dbReference type="SUPFAM" id="SSF54427">
    <property type="entry name" value="NTF2-like"/>
    <property type="match status" value="1"/>
</dbReference>
<dbReference type="STRING" id="1246995.AFR_24535"/>
<dbReference type="EMBL" id="CP006272">
    <property type="protein sequence ID" value="AGZ43173.1"/>
    <property type="molecule type" value="Genomic_DNA"/>
</dbReference>
<reference evidence="2 3" key="1">
    <citation type="journal article" date="2014" name="J. Biotechnol.">
        <title>Complete genome sequence of the actinobacterium Actinoplanes friuliensis HAG 010964, producer of the lipopeptide antibiotic friulimycin.</title>
        <authorList>
            <person name="Ruckert C."/>
            <person name="Szczepanowski R."/>
            <person name="Albersmeier A."/>
            <person name="Goesmann A."/>
            <person name="Fischer N."/>
            <person name="Steinkamper A."/>
            <person name="Puhler A."/>
            <person name="Biener R."/>
            <person name="Schwartz D."/>
            <person name="Kalinowski J."/>
        </authorList>
    </citation>
    <scope>NUCLEOTIDE SEQUENCE [LARGE SCALE GENOMIC DNA]</scope>
    <source>
        <strain evidence="2 3">DSM 7358</strain>
    </source>
</reference>
<dbReference type="AlphaFoldDB" id="U5W1S6"/>
<name>U5W1S6_9ACTN</name>
<organism evidence="2 3">
    <name type="scientific">Actinoplanes friuliensis DSM 7358</name>
    <dbReference type="NCBI Taxonomy" id="1246995"/>
    <lineage>
        <taxon>Bacteria</taxon>
        <taxon>Bacillati</taxon>
        <taxon>Actinomycetota</taxon>
        <taxon>Actinomycetes</taxon>
        <taxon>Micromonosporales</taxon>
        <taxon>Micromonosporaceae</taxon>
        <taxon>Actinoplanes</taxon>
    </lineage>
</organism>
<evidence type="ECO:0000313" key="2">
    <source>
        <dbReference type="EMBL" id="AGZ43173.1"/>
    </source>
</evidence>
<dbReference type="Proteomes" id="UP000017746">
    <property type="component" value="Chromosome"/>
</dbReference>
<dbReference type="PATRIC" id="fig|1246995.3.peg.4969"/>
<keyword evidence="3" id="KW-1185">Reference proteome</keyword>
<dbReference type="Pfam" id="PF12680">
    <property type="entry name" value="SnoaL_2"/>
    <property type="match status" value="1"/>
</dbReference>
<proteinExistence type="predicted"/>
<protein>
    <recommendedName>
        <fullName evidence="1">SnoaL-like domain-containing protein</fullName>
    </recommendedName>
</protein>
<dbReference type="InterPro" id="IPR032710">
    <property type="entry name" value="NTF2-like_dom_sf"/>
</dbReference>
<dbReference type="eggNOG" id="ENOG503386U">
    <property type="taxonomic scope" value="Bacteria"/>
</dbReference>
<dbReference type="InterPro" id="IPR037401">
    <property type="entry name" value="SnoaL-like"/>
</dbReference>
<feature type="domain" description="SnoaL-like" evidence="1">
    <location>
        <begin position="21"/>
        <end position="109"/>
    </location>
</feature>
<accession>U5W1S6</accession>
<dbReference type="Gene3D" id="3.10.450.50">
    <property type="match status" value="1"/>
</dbReference>
<gene>
    <name evidence="2" type="ORF">AFR_24535</name>
</gene>
<sequence length="119" mass="12943">MPSIPDLMTRLLMGVFNERDEQRRVAEAAEIFAEDVVFIEPDGRYVGRDAIESKARALLDASPGFVYKPVGPPRESGGELGLQSWQVGPEGGEPVVHGIDVALVRDGVIQTLHTFIVEG</sequence>
<evidence type="ECO:0000313" key="3">
    <source>
        <dbReference type="Proteomes" id="UP000017746"/>
    </source>
</evidence>
<dbReference type="KEGG" id="afs:AFR_24535"/>
<evidence type="ECO:0000259" key="1">
    <source>
        <dbReference type="Pfam" id="PF12680"/>
    </source>
</evidence>
<dbReference type="HOGENOM" id="CLU_125060_2_0_11"/>